<dbReference type="InterPro" id="IPR015510">
    <property type="entry name" value="PGRP"/>
</dbReference>
<dbReference type="PANTHER" id="PTHR11022">
    <property type="entry name" value="PEPTIDOGLYCAN RECOGNITION PROTEIN"/>
    <property type="match status" value="1"/>
</dbReference>
<evidence type="ECO:0000256" key="8">
    <source>
        <dbReference type="PIRSR" id="PIRSR037945-1"/>
    </source>
</evidence>
<keyword evidence="5" id="KW-0391">Immunity</keyword>
<feature type="domain" description="N-acetylmuramoyl-L-alanine amidase" evidence="9">
    <location>
        <begin position="19"/>
        <end position="155"/>
    </location>
</feature>
<dbReference type="GO" id="GO:0042834">
    <property type="term" value="F:peptidoglycan binding"/>
    <property type="evidence" value="ECO:0007669"/>
    <property type="project" value="InterPro"/>
</dbReference>
<dbReference type="GO" id="GO:0008270">
    <property type="term" value="F:zinc ion binding"/>
    <property type="evidence" value="ECO:0007669"/>
    <property type="project" value="InterPro"/>
</dbReference>
<accession>A0A8J9V4Y7</accession>
<dbReference type="OrthoDB" id="10001926at2759"/>
<dbReference type="Pfam" id="PF01510">
    <property type="entry name" value="Amidase_2"/>
    <property type="match status" value="1"/>
</dbReference>
<dbReference type="SUPFAM" id="SSF55846">
    <property type="entry name" value="N-acetylmuramoyl-L-alanine amidase-like"/>
    <property type="match status" value="1"/>
</dbReference>
<evidence type="ECO:0000259" key="9">
    <source>
        <dbReference type="SMART" id="SM00644"/>
    </source>
</evidence>
<keyword evidence="3" id="KW-0399">Innate immunity</keyword>
<dbReference type="InterPro" id="IPR017331">
    <property type="entry name" value="Peptidoglycan_recognition"/>
</dbReference>
<dbReference type="FunFam" id="3.40.80.10:FF:000001">
    <property type="entry name" value="Peptidoglycan recognition protein 1"/>
    <property type="match status" value="1"/>
</dbReference>
<comment type="subunit">
    <text evidence="2">Monomer.</text>
</comment>
<dbReference type="PANTHER" id="PTHR11022:SF74">
    <property type="entry name" value="PEPTIDOGLYCAN-RECOGNITION PROTEIN SA"/>
    <property type="match status" value="1"/>
</dbReference>
<evidence type="ECO:0000256" key="1">
    <source>
        <dbReference type="ARBA" id="ARBA00007553"/>
    </source>
</evidence>
<feature type="disulfide bond" evidence="8">
    <location>
        <begin position="44"/>
        <end position="50"/>
    </location>
</feature>
<feature type="disulfide bond" evidence="8">
    <location>
        <begin position="8"/>
        <end position="129"/>
    </location>
</feature>
<dbReference type="EMBL" id="OV170225">
    <property type="protein sequence ID" value="CAH0725282.1"/>
    <property type="molecule type" value="Genomic_DNA"/>
</dbReference>
<evidence type="ECO:0000256" key="5">
    <source>
        <dbReference type="ARBA" id="ARBA00022859"/>
    </source>
</evidence>
<sequence length="175" mass="19259">MLIVAPECDVMPIAQWEGSPSKRQIELVKPVTLVVVQHTVTKECSTDADCEKIANGIRSFQINDVKFDDIGQSFLIGGNGKVYEGAGWRVGAHTLGYNDKSISMSFLGDFREKLPSEQALKAAQDFLSCSVDNNNLNGEYYLVGHMQLSATLSPGATLQSHIETWPHWLNDTSNI</sequence>
<dbReference type="GO" id="GO:0008745">
    <property type="term" value="F:N-acetylmuramoyl-L-alanine amidase activity"/>
    <property type="evidence" value="ECO:0007669"/>
    <property type="project" value="InterPro"/>
</dbReference>
<feature type="domain" description="Peptidoglycan recognition protein family" evidence="10">
    <location>
        <begin position="8"/>
        <end position="149"/>
    </location>
</feature>
<dbReference type="GO" id="GO:0045087">
    <property type="term" value="P:innate immune response"/>
    <property type="evidence" value="ECO:0007669"/>
    <property type="project" value="UniProtKB-KW"/>
</dbReference>
<protein>
    <recommendedName>
        <fullName evidence="7">Peptidoglycan recognition protein</fullName>
    </recommendedName>
</protein>
<dbReference type="InterPro" id="IPR036505">
    <property type="entry name" value="Amidase/PGRP_sf"/>
</dbReference>
<comment type="similarity">
    <text evidence="1">Belongs to the N-acetylmuramoyl-L-alanine amidase 2 family.</text>
</comment>
<evidence type="ECO:0000256" key="7">
    <source>
        <dbReference type="ARBA" id="ARBA00069708"/>
    </source>
</evidence>
<dbReference type="GO" id="GO:0009253">
    <property type="term" value="P:peptidoglycan catabolic process"/>
    <property type="evidence" value="ECO:0007669"/>
    <property type="project" value="InterPro"/>
</dbReference>
<feature type="non-terminal residue" evidence="11">
    <location>
        <position position="175"/>
    </location>
</feature>
<evidence type="ECO:0000313" key="12">
    <source>
        <dbReference type="Proteomes" id="UP000838878"/>
    </source>
</evidence>
<dbReference type="SMART" id="SM00701">
    <property type="entry name" value="PGRP"/>
    <property type="match status" value="1"/>
</dbReference>
<keyword evidence="6 8" id="KW-1015">Disulfide bond</keyword>
<evidence type="ECO:0000256" key="2">
    <source>
        <dbReference type="ARBA" id="ARBA00011245"/>
    </source>
</evidence>
<dbReference type="Proteomes" id="UP000838878">
    <property type="component" value="Chromosome 5"/>
</dbReference>
<name>A0A8J9V4Y7_9NEOP</name>
<evidence type="ECO:0000259" key="10">
    <source>
        <dbReference type="SMART" id="SM00701"/>
    </source>
</evidence>
<organism evidence="11 12">
    <name type="scientific">Brenthis ino</name>
    <name type="common">lesser marbled fritillary</name>
    <dbReference type="NCBI Taxonomy" id="405034"/>
    <lineage>
        <taxon>Eukaryota</taxon>
        <taxon>Metazoa</taxon>
        <taxon>Ecdysozoa</taxon>
        <taxon>Arthropoda</taxon>
        <taxon>Hexapoda</taxon>
        <taxon>Insecta</taxon>
        <taxon>Pterygota</taxon>
        <taxon>Neoptera</taxon>
        <taxon>Endopterygota</taxon>
        <taxon>Lepidoptera</taxon>
        <taxon>Glossata</taxon>
        <taxon>Ditrysia</taxon>
        <taxon>Papilionoidea</taxon>
        <taxon>Nymphalidae</taxon>
        <taxon>Heliconiinae</taxon>
        <taxon>Argynnini</taxon>
        <taxon>Brenthis</taxon>
    </lineage>
</organism>
<keyword evidence="4" id="KW-0732">Signal</keyword>
<dbReference type="PIRSF" id="PIRSF037945">
    <property type="entry name" value="PGRPs"/>
    <property type="match status" value="1"/>
</dbReference>
<gene>
    <name evidence="11" type="ORF">BINO364_LOCUS10881</name>
</gene>
<evidence type="ECO:0000256" key="3">
    <source>
        <dbReference type="ARBA" id="ARBA00022588"/>
    </source>
</evidence>
<reference evidence="11" key="1">
    <citation type="submission" date="2021-12" db="EMBL/GenBank/DDBJ databases">
        <authorList>
            <person name="Martin H S."/>
        </authorList>
    </citation>
    <scope>NUCLEOTIDE SEQUENCE</scope>
</reference>
<evidence type="ECO:0000256" key="6">
    <source>
        <dbReference type="ARBA" id="ARBA00023157"/>
    </source>
</evidence>
<evidence type="ECO:0000256" key="4">
    <source>
        <dbReference type="ARBA" id="ARBA00022729"/>
    </source>
</evidence>
<dbReference type="SMART" id="SM00644">
    <property type="entry name" value="Ami_2"/>
    <property type="match status" value="1"/>
</dbReference>
<dbReference type="InterPro" id="IPR002502">
    <property type="entry name" value="Amidase_domain"/>
</dbReference>
<dbReference type="InterPro" id="IPR006619">
    <property type="entry name" value="PGRP_domain_met/bac"/>
</dbReference>
<dbReference type="CDD" id="cd06583">
    <property type="entry name" value="PGRP"/>
    <property type="match status" value="1"/>
</dbReference>
<evidence type="ECO:0000313" key="11">
    <source>
        <dbReference type="EMBL" id="CAH0725282.1"/>
    </source>
</evidence>
<dbReference type="Gene3D" id="3.40.80.10">
    <property type="entry name" value="Peptidoglycan recognition protein-like"/>
    <property type="match status" value="1"/>
</dbReference>
<keyword evidence="12" id="KW-1185">Reference proteome</keyword>
<proteinExistence type="inferred from homology"/>
<dbReference type="AlphaFoldDB" id="A0A8J9V4Y7"/>